<sequence>MAQATKEVIPGKNLDELVGIFGLGDSPAAHSLSIYQTRIWYLWQETKISSKLDYSQSLENVARQAFNLRNSLRTSARDSMSDRVWADFLMSVESNMSWEDMVTYQIKKGLVGDRIFQSIINSSMRSRDSVDSMFKLK</sequence>
<keyword evidence="2" id="KW-1185">Reference proteome</keyword>
<organism evidence="1 2">
    <name type="scientific">Paenibacillus qinlingensis</name>
    <dbReference type="NCBI Taxonomy" id="1837343"/>
    <lineage>
        <taxon>Bacteria</taxon>
        <taxon>Bacillati</taxon>
        <taxon>Bacillota</taxon>
        <taxon>Bacilli</taxon>
        <taxon>Bacillales</taxon>
        <taxon>Paenibacillaceae</taxon>
        <taxon>Paenibacillus</taxon>
    </lineage>
</organism>
<comment type="caution">
    <text evidence="1">The sequence shown here is derived from an EMBL/GenBank/DDBJ whole genome shotgun (WGS) entry which is preliminary data.</text>
</comment>
<evidence type="ECO:0000313" key="1">
    <source>
        <dbReference type="EMBL" id="MDR6553768.1"/>
    </source>
</evidence>
<reference evidence="1 2" key="1">
    <citation type="submission" date="2023-07" db="EMBL/GenBank/DDBJ databases">
        <title>Sorghum-associated microbial communities from plants grown in Nebraska, USA.</title>
        <authorList>
            <person name="Schachtman D."/>
        </authorList>
    </citation>
    <scope>NUCLEOTIDE SEQUENCE [LARGE SCALE GENOMIC DNA]</scope>
    <source>
        <strain evidence="1 2">CC258</strain>
    </source>
</reference>
<accession>A0ABU1P1Z4</accession>
<dbReference type="RefSeq" id="WP_310501222.1">
    <property type="nucleotide sequence ID" value="NZ_JAVDSB010000012.1"/>
</dbReference>
<protein>
    <submittedName>
        <fullName evidence="1">Uncharacterized protein</fullName>
    </submittedName>
</protein>
<dbReference type="EMBL" id="JAVDSB010000012">
    <property type="protein sequence ID" value="MDR6553768.1"/>
    <property type="molecule type" value="Genomic_DNA"/>
</dbReference>
<gene>
    <name evidence="1" type="ORF">J2736_004978</name>
</gene>
<dbReference type="Proteomes" id="UP001267290">
    <property type="component" value="Unassembled WGS sequence"/>
</dbReference>
<evidence type="ECO:0000313" key="2">
    <source>
        <dbReference type="Proteomes" id="UP001267290"/>
    </source>
</evidence>
<name>A0ABU1P1Z4_9BACL</name>
<proteinExistence type="predicted"/>